<comment type="caution">
    <text evidence="1">The sequence shown here is derived from an EMBL/GenBank/DDBJ whole genome shotgun (WGS) entry which is preliminary data.</text>
</comment>
<accession>A0A414YBN2</accession>
<gene>
    <name evidence="1" type="ORF">DW192_05180</name>
</gene>
<sequence>MIKKFLFNEFGVCKNPDKTEIGSGIPHIEISTAYVRGKWTYGVTYMLADRGGAFGTNLSNTNWFKTQEDAIEHALNWVKHWLNVQIEQERNRNSSVCKSAAKILKEIENLLPKKRYVQLELFDF</sequence>
<reference evidence="1 2" key="1">
    <citation type="submission" date="2018-08" db="EMBL/GenBank/DDBJ databases">
        <title>A genome reference for cultivated species of the human gut microbiota.</title>
        <authorList>
            <person name="Zou Y."/>
            <person name="Xue W."/>
            <person name="Luo G."/>
        </authorList>
    </citation>
    <scope>NUCLEOTIDE SEQUENCE [LARGE SCALE GENOMIC DNA]</scope>
    <source>
        <strain evidence="1 2">AM16-54</strain>
    </source>
</reference>
<dbReference type="EMBL" id="QRKB01000009">
    <property type="protein sequence ID" value="RHH83610.1"/>
    <property type="molecule type" value="Genomic_DNA"/>
</dbReference>
<protein>
    <submittedName>
        <fullName evidence="1">Uncharacterized protein</fullName>
    </submittedName>
</protein>
<dbReference type="RefSeq" id="WP_118254263.1">
    <property type="nucleotide sequence ID" value="NZ_QRKB01000009.1"/>
</dbReference>
<dbReference type="AlphaFoldDB" id="A0A414YBN2"/>
<evidence type="ECO:0000313" key="1">
    <source>
        <dbReference type="EMBL" id="RHH83610.1"/>
    </source>
</evidence>
<proteinExistence type="predicted"/>
<dbReference type="Proteomes" id="UP000284548">
    <property type="component" value="Unassembled WGS sequence"/>
</dbReference>
<name>A0A414YBN2_9BACT</name>
<evidence type="ECO:0000313" key="2">
    <source>
        <dbReference type="Proteomes" id="UP000284548"/>
    </source>
</evidence>
<organism evidence="1 2">
    <name type="scientific">Segatella copri</name>
    <dbReference type="NCBI Taxonomy" id="165179"/>
    <lineage>
        <taxon>Bacteria</taxon>
        <taxon>Pseudomonadati</taxon>
        <taxon>Bacteroidota</taxon>
        <taxon>Bacteroidia</taxon>
        <taxon>Bacteroidales</taxon>
        <taxon>Prevotellaceae</taxon>
        <taxon>Segatella</taxon>
    </lineage>
</organism>